<dbReference type="PANTHER" id="PTHR43767:SF1">
    <property type="entry name" value="NONRIBOSOMAL PEPTIDE SYNTHASE PES1 (EUROFUNG)-RELATED"/>
    <property type="match status" value="1"/>
</dbReference>
<reference evidence="10 11" key="1">
    <citation type="submission" date="2013-12" db="EMBL/GenBank/DDBJ databases">
        <title>Complete genome sequence of Rhizobium etli bv. mimosae IE4771.</title>
        <authorList>
            <person name="Bustos P."/>
            <person name="Santamaria R.I."/>
            <person name="Lozano L."/>
            <person name="Ormeno-Orrillo E."/>
            <person name="Rogel M.A."/>
            <person name="Romero D."/>
            <person name="Cevallos M.A."/>
            <person name="Martinez-Romero E."/>
            <person name="Gonzalez V."/>
        </authorList>
    </citation>
    <scope>NUCLEOTIDE SEQUENCE [LARGE SCALE GENOMIC DNA]</scope>
    <source>
        <strain evidence="10 11">IE4771</strain>
        <plasmid evidence="11">Plasmid pRetIE4771d</plasmid>
    </source>
</reference>
<dbReference type="KEGG" id="rei:IE4771_PD00573"/>
<keyword evidence="3" id="KW-0479">Metal-binding</keyword>
<comment type="catalytic activity">
    <reaction evidence="4">
        <text>3-(methylsulfanyl)propanoate + ATP + CoA = 3-(methylsulfanyl)propanoyl-CoA + AMP + diphosphate</text>
        <dbReference type="Rhea" id="RHEA:43052"/>
        <dbReference type="ChEBI" id="CHEBI:30616"/>
        <dbReference type="ChEBI" id="CHEBI:33019"/>
        <dbReference type="ChEBI" id="CHEBI:49016"/>
        <dbReference type="ChEBI" id="CHEBI:57287"/>
        <dbReference type="ChEBI" id="CHEBI:82815"/>
        <dbReference type="ChEBI" id="CHEBI:456215"/>
        <dbReference type="EC" id="6.2.1.44"/>
    </reaction>
    <physiologicalReaction direction="left-to-right" evidence="4">
        <dbReference type="Rhea" id="RHEA:43053"/>
    </physiologicalReaction>
</comment>
<gene>
    <name evidence="10" type="ORF">IE4771_PD00573</name>
</gene>
<feature type="domain" description="AMP-binding enzyme C-terminal" evidence="9">
    <location>
        <begin position="410"/>
        <end position="485"/>
    </location>
</feature>
<dbReference type="Proteomes" id="UP000027180">
    <property type="component" value="Plasmid pRetIE4771d"/>
</dbReference>
<sequence>MQEFFCPDPVALHARLRPDSVACIELASNRRWNYRELDADIQRAVALLRHEGIGAGERIAVLARNSVYQIILQQALMRLGAIFVPLNWRLSEHELAHLLEDCTPTILYSDDRSLELPPSCRNCSFASFAFDIAAFDPAPRCLPQSSRNTCIILYTSGTSGVPKGALLTAQFLLATALNFNVLGEVDTGCIFLCDTPMFHVIGVVAQIWPPLLRGGTFIVSPGFDAENTNDRLGNPDFGVTHYFCVPQMAEALRHTPNFAPERWTKLKALFTGGAPNPAAHIRWWLDRGVRMVDGYGMTETGTTLGMPLSPDLLRSKAGAAGVPGPLTAVRLIDEDDRDVTDGTPGEILVFGPNVIGGYWNRPEERKSCFTEDGWIRTGDIGRRDEDGYITIVDRRKDMFISGGENVYPVEVEAALSEHTGVREVAVVGIPDERWGEIGRAYVVAVPGQDLDSDQLAHHCQSLIARYKVPKEFRFVDKLPRTGSGKVIKHLLRQEALEECRSVPSSDLKRQRARSHDRVGPQRPE</sequence>
<dbReference type="PANTHER" id="PTHR43767">
    <property type="entry name" value="LONG-CHAIN-FATTY-ACID--COA LIGASE"/>
    <property type="match status" value="1"/>
</dbReference>
<keyword evidence="10" id="KW-0614">Plasmid</keyword>
<dbReference type="GO" id="GO:0046872">
    <property type="term" value="F:metal ion binding"/>
    <property type="evidence" value="ECO:0007669"/>
    <property type="project" value="UniProtKB-KW"/>
</dbReference>
<evidence type="ECO:0000256" key="4">
    <source>
        <dbReference type="ARBA" id="ARBA00051915"/>
    </source>
</evidence>
<dbReference type="SUPFAM" id="SSF56801">
    <property type="entry name" value="Acetyl-CoA synthetase-like"/>
    <property type="match status" value="1"/>
</dbReference>
<feature type="region of interest" description="Disordered" evidence="7">
    <location>
        <begin position="501"/>
        <end position="524"/>
    </location>
</feature>
<dbReference type="Pfam" id="PF00501">
    <property type="entry name" value="AMP-binding"/>
    <property type="match status" value="1"/>
</dbReference>
<keyword evidence="2" id="KW-0436">Ligase</keyword>
<protein>
    <recommendedName>
        <fullName evidence="6">3-methylmercaptopropionyl-CoA ligase</fullName>
        <ecNumber evidence="5">6.2.1.44</ecNumber>
    </recommendedName>
</protein>
<dbReference type="InterPro" id="IPR050237">
    <property type="entry name" value="ATP-dep_AMP-bd_enzyme"/>
</dbReference>
<dbReference type="EMBL" id="CP006990">
    <property type="protein sequence ID" value="AIC31127.1"/>
    <property type="molecule type" value="Genomic_DNA"/>
</dbReference>
<dbReference type="Pfam" id="PF13193">
    <property type="entry name" value="AMP-binding_C"/>
    <property type="match status" value="1"/>
</dbReference>
<feature type="domain" description="AMP-dependent synthetase/ligase" evidence="8">
    <location>
        <begin position="13"/>
        <end position="359"/>
    </location>
</feature>
<organism evidence="10 11">
    <name type="scientific">Rhizobium etli bv. mimosae str. IE4771</name>
    <dbReference type="NCBI Taxonomy" id="1432050"/>
    <lineage>
        <taxon>Bacteria</taxon>
        <taxon>Pseudomonadati</taxon>
        <taxon>Pseudomonadota</taxon>
        <taxon>Alphaproteobacteria</taxon>
        <taxon>Hyphomicrobiales</taxon>
        <taxon>Rhizobiaceae</taxon>
        <taxon>Rhizobium/Agrobacterium group</taxon>
        <taxon>Rhizobium</taxon>
    </lineage>
</organism>
<evidence type="ECO:0000259" key="9">
    <source>
        <dbReference type="Pfam" id="PF13193"/>
    </source>
</evidence>
<dbReference type="AlphaFoldDB" id="A0A060IBM5"/>
<dbReference type="Gene3D" id="3.40.50.12780">
    <property type="entry name" value="N-terminal domain of ligase-like"/>
    <property type="match status" value="1"/>
</dbReference>
<dbReference type="FunFam" id="3.30.300.30:FF:000008">
    <property type="entry name" value="2,3-dihydroxybenzoate-AMP ligase"/>
    <property type="match status" value="1"/>
</dbReference>
<evidence type="ECO:0000313" key="11">
    <source>
        <dbReference type="Proteomes" id="UP000027180"/>
    </source>
</evidence>
<evidence type="ECO:0000256" key="5">
    <source>
        <dbReference type="ARBA" id="ARBA00066616"/>
    </source>
</evidence>
<dbReference type="InterPro" id="IPR000873">
    <property type="entry name" value="AMP-dep_synth/lig_dom"/>
</dbReference>
<evidence type="ECO:0000256" key="7">
    <source>
        <dbReference type="SAM" id="MobiDB-lite"/>
    </source>
</evidence>
<evidence type="ECO:0000313" key="10">
    <source>
        <dbReference type="EMBL" id="AIC31127.1"/>
    </source>
</evidence>
<comment type="similarity">
    <text evidence="1">Belongs to the ATP-dependent AMP-binding enzyme family.</text>
</comment>
<evidence type="ECO:0000256" key="6">
    <source>
        <dbReference type="ARBA" id="ARBA00067668"/>
    </source>
</evidence>
<name>A0A060IBM5_RHIET</name>
<evidence type="ECO:0000259" key="8">
    <source>
        <dbReference type="Pfam" id="PF00501"/>
    </source>
</evidence>
<dbReference type="Gene3D" id="3.30.300.30">
    <property type="match status" value="1"/>
</dbReference>
<dbReference type="InterPro" id="IPR020845">
    <property type="entry name" value="AMP-binding_CS"/>
</dbReference>
<proteinExistence type="inferred from homology"/>
<dbReference type="InterPro" id="IPR025110">
    <property type="entry name" value="AMP-bd_C"/>
</dbReference>
<evidence type="ECO:0000256" key="2">
    <source>
        <dbReference type="ARBA" id="ARBA00022598"/>
    </source>
</evidence>
<dbReference type="InterPro" id="IPR045851">
    <property type="entry name" value="AMP-bd_C_sf"/>
</dbReference>
<evidence type="ECO:0000256" key="3">
    <source>
        <dbReference type="ARBA" id="ARBA00022723"/>
    </source>
</evidence>
<dbReference type="PROSITE" id="PS00455">
    <property type="entry name" value="AMP_BINDING"/>
    <property type="match status" value="1"/>
</dbReference>
<evidence type="ECO:0000256" key="1">
    <source>
        <dbReference type="ARBA" id="ARBA00006432"/>
    </source>
</evidence>
<dbReference type="GO" id="GO:0016878">
    <property type="term" value="F:acid-thiol ligase activity"/>
    <property type="evidence" value="ECO:0007669"/>
    <property type="project" value="UniProtKB-ARBA"/>
</dbReference>
<dbReference type="InterPro" id="IPR042099">
    <property type="entry name" value="ANL_N_sf"/>
</dbReference>
<dbReference type="EC" id="6.2.1.44" evidence="5"/>
<dbReference type="OrthoDB" id="9803968at2"/>
<geneLocation type="plasmid" evidence="10 11">
    <name>pRetIE4771d</name>
</geneLocation>
<dbReference type="HOGENOM" id="CLU_000022_59_0_5"/>
<accession>A0A060IBM5</accession>